<evidence type="ECO:0000313" key="5">
    <source>
        <dbReference type="Proteomes" id="UP001236415"/>
    </source>
</evidence>
<protein>
    <submittedName>
        <fullName evidence="4">Alpha/beta-type small acid-soluble spore protein</fullName>
    </submittedName>
</protein>
<sequence length="92" mass="10006">MPRNNQKLVPESRQMLDQMKYEIAAEFGIQVGGYTGKDLNAEFGDELGSIGGSSHTYSGWGHLTSRENGSIGGEMTKRLVRSAELHAAGHKL</sequence>
<dbReference type="InterPro" id="IPR018126">
    <property type="entry name" value="SASP_alpha/beta-type_CS"/>
</dbReference>
<dbReference type="EMBL" id="CP127162">
    <property type="protein sequence ID" value="WIV18915.1"/>
    <property type="molecule type" value="Genomic_DNA"/>
</dbReference>
<dbReference type="RefSeq" id="WP_285744648.1">
    <property type="nucleotide sequence ID" value="NZ_CP127162.1"/>
</dbReference>
<comment type="similarity">
    <text evidence="2">Belongs to the alpha/beta-type SASP family.</text>
</comment>
<keyword evidence="3" id="KW-0238">DNA-binding</keyword>
<dbReference type="PROSITE" id="PS00304">
    <property type="entry name" value="SASP_1"/>
    <property type="match status" value="1"/>
</dbReference>
<evidence type="ECO:0000256" key="2">
    <source>
        <dbReference type="ARBA" id="ARBA00005442"/>
    </source>
</evidence>
<evidence type="ECO:0000313" key="4">
    <source>
        <dbReference type="EMBL" id="WIV18915.1"/>
    </source>
</evidence>
<gene>
    <name evidence="4" type="ORF">QPK24_21745</name>
</gene>
<organism evidence="4 5">
    <name type="scientific">Paenibacillus polygoni</name>
    <dbReference type="NCBI Taxonomy" id="3050112"/>
    <lineage>
        <taxon>Bacteria</taxon>
        <taxon>Bacillati</taxon>
        <taxon>Bacillota</taxon>
        <taxon>Bacilli</taxon>
        <taxon>Bacillales</taxon>
        <taxon>Paenibacillaceae</taxon>
        <taxon>Paenibacillus</taxon>
    </lineage>
</organism>
<accession>A0ABY8X0B6</accession>
<dbReference type="PANTHER" id="PTHR36107:SF1">
    <property type="entry name" value="SMALL, ACID-SOLUBLE SPORE PROTEIN A"/>
    <property type="match status" value="1"/>
</dbReference>
<evidence type="ECO:0000256" key="3">
    <source>
        <dbReference type="ARBA" id="ARBA00023125"/>
    </source>
</evidence>
<comment type="function">
    <text evidence="1">SASP are bound to spore DNA. They are double-stranded DNA-binding proteins that cause DNA to change to an a-like conformation. They protect the DNA backbone from chemical and enzymatic cleavage and are thus involved in dormant spore's high resistance to UV light.</text>
</comment>
<dbReference type="Gene3D" id="6.10.10.80">
    <property type="entry name" value="Small, acid-soluble spore protein, alpha/beta type-like"/>
    <property type="match status" value="1"/>
</dbReference>
<reference evidence="4 5" key="1">
    <citation type="submission" date="2023-06" db="EMBL/GenBank/DDBJ databases">
        <title>Paenibacillus polygonum sp. nov., an endophytic bacterium, isolated from Polygonum lapathifolium L. in Nanji Wetland National Nature Reserve, South of Poyang Lake, Jiangxi Province, China.</title>
        <authorList>
            <person name="Yu Z."/>
        </authorList>
    </citation>
    <scope>NUCLEOTIDE SEQUENCE [LARGE SCALE GENOMIC DNA]</scope>
    <source>
        <strain evidence="4 5">C31</strain>
    </source>
</reference>
<dbReference type="InterPro" id="IPR050847">
    <property type="entry name" value="SASP_DNA-binding"/>
</dbReference>
<keyword evidence="5" id="KW-1185">Reference proteome</keyword>
<proteinExistence type="inferred from homology"/>
<dbReference type="Proteomes" id="UP001236415">
    <property type="component" value="Chromosome"/>
</dbReference>
<dbReference type="InterPro" id="IPR038300">
    <property type="entry name" value="SASP_sf_alpha/beta"/>
</dbReference>
<evidence type="ECO:0000256" key="1">
    <source>
        <dbReference type="ARBA" id="ARBA00003863"/>
    </source>
</evidence>
<dbReference type="Pfam" id="PF00269">
    <property type="entry name" value="SASP"/>
    <property type="match status" value="1"/>
</dbReference>
<dbReference type="InterPro" id="IPR001448">
    <property type="entry name" value="SASP_alpha/beta-type"/>
</dbReference>
<dbReference type="PANTHER" id="PTHR36107">
    <property type="entry name" value="SMALL, ACID-SOLUBLE SPORE PROTEIN A"/>
    <property type="match status" value="1"/>
</dbReference>
<name>A0ABY8X0B6_9BACL</name>